<evidence type="ECO:0000313" key="3">
    <source>
        <dbReference type="Proteomes" id="UP000013782"/>
    </source>
</evidence>
<keyword evidence="1" id="KW-0812">Transmembrane</keyword>
<feature type="transmembrane region" description="Helical" evidence="1">
    <location>
        <begin position="12"/>
        <end position="32"/>
    </location>
</feature>
<accession>R2SX72</accession>
<dbReference type="EMBL" id="AJAQ01000001">
    <property type="protein sequence ID" value="EOH97376.1"/>
    <property type="molecule type" value="Genomic_DNA"/>
</dbReference>
<gene>
    <name evidence="2" type="ORF">UAU_00044</name>
</gene>
<keyword evidence="3" id="KW-1185">Reference proteome</keyword>
<dbReference type="Proteomes" id="UP000013782">
    <property type="component" value="Unassembled WGS sequence"/>
</dbReference>
<evidence type="ECO:0000256" key="1">
    <source>
        <dbReference type="SAM" id="Phobius"/>
    </source>
</evidence>
<feature type="transmembrane region" description="Helical" evidence="1">
    <location>
        <begin position="124"/>
        <end position="141"/>
    </location>
</feature>
<reference evidence="2 3" key="1">
    <citation type="submission" date="2013-02" db="EMBL/GenBank/DDBJ databases">
        <title>The Genome Sequence of Enterococcus pallens BAA-351.</title>
        <authorList>
            <consortium name="The Broad Institute Genome Sequencing Platform"/>
            <consortium name="The Broad Institute Genome Sequencing Center for Infectious Disease"/>
            <person name="Earl A.M."/>
            <person name="Gilmore M.S."/>
            <person name="Lebreton F."/>
            <person name="Walker B."/>
            <person name="Young S.K."/>
            <person name="Zeng Q."/>
            <person name="Gargeya S."/>
            <person name="Fitzgerald M."/>
            <person name="Haas B."/>
            <person name="Abouelleil A."/>
            <person name="Alvarado L."/>
            <person name="Arachchi H.M."/>
            <person name="Berlin A.M."/>
            <person name="Chapman S.B."/>
            <person name="Dewar J."/>
            <person name="Goldberg J."/>
            <person name="Griggs A."/>
            <person name="Gujja S."/>
            <person name="Hansen M."/>
            <person name="Howarth C."/>
            <person name="Imamovic A."/>
            <person name="Larimer J."/>
            <person name="McCowan C."/>
            <person name="Murphy C."/>
            <person name="Neiman D."/>
            <person name="Pearson M."/>
            <person name="Priest M."/>
            <person name="Roberts A."/>
            <person name="Saif S."/>
            <person name="Shea T."/>
            <person name="Sisk P."/>
            <person name="Sykes S."/>
            <person name="Wortman J."/>
            <person name="Nusbaum C."/>
            <person name="Birren B."/>
        </authorList>
    </citation>
    <scope>NUCLEOTIDE SEQUENCE [LARGE SCALE GENOMIC DNA]</scope>
    <source>
        <strain evidence="2 3">ATCC BAA-351</strain>
    </source>
</reference>
<dbReference type="PATRIC" id="fig|1158607.3.peg.44"/>
<feature type="transmembrane region" description="Helical" evidence="1">
    <location>
        <begin position="100"/>
        <end position="118"/>
    </location>
</feature>
<dbReference type="RefSeq" id="WP_010755109.1">
    <property type="nucleotide sequence ID" value="NZ_ASWD01000002.1"/>
</dbReference>
<sequence length="210" mass="24236">MFNSSKRSFRINYFISSFLPTYIFLLLILIIKHFEVSGEILPISYHITSTKVVFFLTVVLLTMSFICLLGIKSSLENILENSKSRGEKSRSAYITRNYNIGMREFLLSVLVPVMTTISIEDSPITGFCSMLILQILIYFFYSNSSEYFPNLSLQLIRYSVINGIDKESNKEIYLFVKTYKISEMINESRQFVYFGKSNKNSEVGIITEGE</sequence>
<evidence type="ECO:0000313" key="2">
    <source>
        <dbReference type="EMBL" id="EOH97376.1"/>
    </source>
</evidence>
<dbReference type="OrthoDB" id="2219244at2"/>
<dbReference type="AlphaFoldDB" id="R2SX72"/>
<comment type="caution">
    <text evidence="2">The sequence shown here is derived from an EMBL/GenBank/DDBJ whole genome shotgun (WGS) entry which is preliminary data.</text>
</comment>
<dbReference type="STRING" id="160454.RV10_GL004327"/>
<keyword evidence="1" id="KW-0472">Membrane</keyword>
<feature type="transmembrane region" description="Helical" evidence="1">
    <location>
        <begin position="52"/>
        <end position="71"/>
    </location>
</feature>
<name>R2SX72_9ENTE</name>
<keyword evidence="1" id="KW-1133">Transmembrane helix</keyword>
<dbReference type="HOGENOM" id="CLU_1308548_0_0_9"/>
<protein>
    <submittedName>
        <fullName evidence="2">Uncharacterized protein</fullName>
    </submittedName>
</protein>
<organism evidence="2 3">
    <name type="scientific">Enterococcus pallens ATCC BAA-351</name>
    <dbReference type="NCBI Taxonomy" id="1158607"/>
    <lineage>
        <taxon>Bacteria</taxon>
        <taxon>Bacillati</taxon>
        <taxon>Bacillota</taxon>
        <taxon>Bacilli</taxon>
        <taxon>Lactobacillales</taxon>
        <taxon>Enterococcaceae</taxon>
        <taxon>Enterococcus</taxon>
    </lineage>
</organism>
<proteinExistence type="predicted"/>